<reference evidence="1" key="1">
    <citation type="submission" date="2021-06" db="EMBL/GenBank/DDBJ databases">
        <authorList>
            <person name="Kallberg Y."/>
            <person name="Tangrot J."/>
            <person name="Rosling A."/>
        </authorList>
    </citation>
    <scope>NUCLEOTIDE SEQUENCE</scope>
    <source>
        <strain evidence="1">CL356</strain>
    </source>
</reference>
<gene>
    <name evidence="1" type="ORF">ACOLOM_LOCUS10151</name>
</gene>
<evidence type="ECO:0000313" key="2">
    <source>
        <dbReference type="Proteomes" id="UP000789525"/>
    </source>
</evidence>
<feature type="non-terminal residue" evidence="1">
    <location>
        <position position="1"/>
    </location>
</feature>
<feature type="non-terminal residue" evidence="1">
    <location>
        <position position="288"/>
    </location>
</feature>
<keyword evidence="2" id="KW-1185">Reference proteome</keyword>
<sequence length="288" mass="30958">MLFNVVEGVLGNIANDQVGVLPDFTTLVGLEVANEQLDEGTLSGTVGTENGHTGRERDLEGDIVELLLGLGRVLEANLAHLEERLLLGLDTIEEWWVGEGKLVVLGGFEGVVRLGLWDGLDERLEVTTVPLDLEAVEVEDIGDVSEASEIALQPGNVDNIQVVSRLIEQENVSLEEHCTGKCKLHLPTTREGADRVSLPLVIETNRGEGVNDFLPFSENALVREDKVEDGGRLFASVNVVLDVESADLFGGWEALDLAIGDGTHERGFTGTVTAAETIAVATLETEDN</sequence>
<comment type="caution">
    <text evidence="1">The sequence shown here is derived from an EMBL/GenBank/DDBJ whole genome shotgun (WGS) entry which is preliminary data.</text>
</comment>
<proteinExistence type="predicted"/>
<evidence type="ECO:0000313" key="1">
    <source>
        <dbReference type="EMBL" id="CAG8698874.1"/>
    </source>
</evidence>
<organism evidence="1 2">
    <name type="scientific">Acaulospora colombiana</name>
    <dbReference type="NCBI Taxonomy" id="27376"/>
    <lineage>
        <taxon>Eukaryota</taxon>
        <taxon>Fungi</taxon>
        <taxon>Fungi incertae sedis</taxon>
        <taxon>Mucoromycota</taxon>
        <taxon>Glomeromycotina</taxon>
        <taxon>Glomeromycetes</taxon>
        <taxon>Diversisporales</taxon>
        <taxon>Acaulosporaceae</taxon>
        <taxon>Acaulospora</taxon>
    </lineage>
</organism>
<name>A0ACA9PA94_9GLOM</name>
<accession>A0ACA9PA94</accession>
<dbReference type="EMBL" id="CAJVPT010031718">
    <property type="protein sequence ID" value="CAG8698874.1"/>
    <property type="molecule type" value="Genomic_DNA"/>
</dbReference>
<dbReference type="Proteomes" id="UP000789525">
    <property type="component" value="Unassembled WGS sequence"/>
</dbReference>
<protein>
    <submittedName>
        <fullName evidence="1">16981_t:CDS:1</fullName>
    </submittedName>
</protein>